<dbReference type="PROSITE" id="PS50188">
    <property type="entry name" value="B302_SPRY"/>
    <property type="match status" value="1"/>
</dbReference>
<dbReference type="InterPro" id="IPR000569">
    <property type="entry name" value="HECT_dom"/>
</dbReference>
<evidence type="ECO:0000259" key="10">
    <source>
        <dbReference type="PROSITE" id="PS50853"/>
    </source>
</evidence>
<dbReference type="Gene3D" id="3.30.2410.10">
    <property type="entry name" value="Hect, E3 ligase catalytic domain"/>
    <property type="match status" value="1"/>
</dbReference>
<dbReference type="SUPFAM" id="SSF49265">
    <property type="entry name" value="Fibronectin type III"/>
    <property type="match status" value="1"/>
</dbReference>
<dbReference type="PROSITE" id="PS50030">
    <property type="entry name" value="UBA"/>
    <property type="match status" value="1"/>
</dbReference>
<dbReference type="VEuPathDB" id="FungiDB:AeMF1_009656"/>
<feature type="repeat" description="RCC1" evidence="5">
    <location>
        <begin position="419"/>
        <end position="470"/>
    </location>
</feature>
<evidence type="ECO:0000256" key="4">
    <source>
        <dbReference type="PROSITE-ProRule" id="PRU00104"/>
    </source>
</evidence>
<reference evidence="11 12" key="1">
    <citation type="submission" date="2019-07" db="EMBL/GenBank/DDBJ databases">
        <title>Genomics analysis of Aphanomyces spp. identifies a new class of oomycete effector associated with host adaptation.</title>
        <authorList>
            <person name="Gaulin E."/>
        </authorList>
    </citation>
    <scope>NUCLEOTIDE SEQUENCE [LARGE SCALE GENOMIC DNA]</scope>
    <source>
        <strain evidence="11 12">ATCC 201684</strain>
    </source>
</reference>
<evidence type="ECO:0000256" key="6">
    <source>
        <dbReference type="SAM" id="MobiDB-lite"/>
    </source>
</evidence>
<dbReference type="SUPFAM" id="SSF46934">
    <property type="entry name" value="UBA-like"/>
    <property type="match status" value="1"/>
</dbReference>
<dbReference type="PROSITE" id="PS00626">
    <property type="entry name" value="RCC1_2"/>
    <property type="match status" value="2"/>
</dbReference>
<dbReference type="SUPFAM" id="SSF50985">
    <property type="entry name" value="RCC1/BLIP-II"/>
    <property type="match status" value="1"/>
</dbReference>
<feature type="domain" description="B30.2/SPRY" evidence="8">
    <location>
        <begin position="2854"/>
        <end position="3034"/>
    </location>
</feature>
<evidence type="ECO:0000259" key="7">
    <source>
        <dbReference type="PROSITE" id="PS50030"/>
    </source>
</evidence>
<dbReference type="PANTHER" id="PTHR45622:SF70">
    <property type="entry name" value="SECRETION-REGULATING GUANINE NUCLEOTIDE EXCHANGE FACTOR"/>
    <property type="match status" value="1"/>
</dbReference>
<dbReference type="Gene3D" id="2.60.120.920">
    <property type="match status" value="1"/>
</dbReference>
<dbReference type="SUPFAM" id="SSF49899">
    <property type="entry name" value="Concanavalin A-like lectins/glucanases"/>
    <property type="match status" value="2"/>
</dbReference>
<dbReference type="Proteomes" id="UP000481153">
    <property type="component" value="Unassembled WGS sequence"/>
</dbReference>
<feature type="domain" description="HECT" evidence="9">
    <location>
        <begin position="3365"/>
        <end position="3733"/>
    </location>
</feature>
<dbReference type="InterPro" id="IPR041969">
    <property type="entry name" value="VP13D_UBA"/>
</dbReference>
<feature type="repeat" description="RCC1" evidence="5">
    <location>
        <begin position="582"/>
        <end position="633"/>
    </location>
</feature>
<evidence type="ECO:0000256" key="1">
    <source>
        <dbReference type="ARBA" id="ARBA00022737"/>
    </source>
</evidence>
<dbReference type="InterPro" id="IPR003877">
    <property type="entry name" value="SPRY_dom"/>
</dbReference>
<dbReference type="Pfam" id="PF13385">
    <property type="entry name" value="Laminin_G_3"/>
    <property type="match status" value="1"/>
</dbReference>
<dbReference type="InterPro" id="IPR009091">
    <property type="entry name" value="RCC1/BLIP-II"/>
</dbReference>
<name>A0A6G0WT41_9STRA</name>
<dbReference type="Gene3D" id="3.30.2160.10">
    <property type="entry name" value="Hect, E3 ligase catalytic domain"/>
    <property type="match status" value="1"/>
</dbReference>
<feature type="domain" description="Fibronectin type-III" evidence="10">
    <location>
        <begin position="2783"/>
        <end position="2865"/>
    </location>
</feature>
<accession>A0A6G0WT41</accession>
<feature type="repeat" description="RCC1" evidence="5">
    <location>
        <begin position="634"/>
        <end position="683"/>
    </location>
</feature>
<feature type="repeat" description="RCC1" evidence="5">
    <location>
        <begin position="684"/>
        <end position="736"/>
    </location>
</feature>
<feature type="compositionally biased region" description="Low complexity" evidence="6">
    <location>
        <begin position="799"/>
        <end position="813"/>
    </location>
</feature>
<dbReference type="InterPro" id="IPR013320">
    <property type="entry name" value="ConA-like_dom_sf"/>
</dbReference>
<evidence type="ECO:0000313" key="12">
    <source>
        <dbReference type="Proteomes" id="UP000481153"/>
    </source>
</evidence>
<dbReference type="Gene3D" id="2.60.120.200">
    <property type="match status" value="1"/>
</dbReference>
<evidence type="ECO:0000259" key="8">
    <source>
        <dbReference type="PROSITE" id="PS50188"/>
    </source>
</evidence>
<dbReference type="Gene3D" id="3.90.1750.10">
    <property type="entry name" value="Hect, E3 ligase catalytic domains"/>
    <property type="match status" value="1"/>
</dbReference>
<comment type="caution">
    <text evidence="11">The sequence shown here is derived from an EMBL/GenBank/DDBJ whole genome shotgun (WGS) entry which is preliminary data.</text>
</comment>
<dbReference type="InterPro" id="IPR036116">
    <property type="entry name" value="FN3_sf"/>
</dbReference>
<dbReference type="CDD" id="cd14306">
    <property type="entry name" value="UBA_VP13D"/>
    <property type="match status" value="1"/>
</dbReference>
<dbReference type="InterPro" id="IPR013783">
    <property type="entry name" value="Ig-like_fold"/>
</dbReference>
<dbReference type="Gene3D" id="2.60.40.10">
    <property type="entry name" value="Immunoglobulins"/>
    <property type="match status" value="1"/>
</dbReference>
<evidence type="ECO:0000259" key="9">
    <source>
        <dbReference type="PROSITE" id="PS50237"/>
    </source>
</evidence>
<dbReference type="InterPro" id="IPR001870">
    <property type="entry name" value="B30.2/SPRY"/>
</dbReference>
<dbReference type="SMART" id="SM00449">
    <property type="entry name" value="SPRY"/>
    <property type="match status" value="1"/>
</dbReference>
<dbReference type="InterPro" id="IPR009060">
    <property type="entry name" value="UBA-like_sf"/>
</dbReference>
<keyword evidence="12" id="KW-1185">Reference proteome</keyword>
<feature type="repeat" description="RCC1" evidence="5">
    <location>
        <begin position="737"/>
        <end position="788"/>
    </location>
</feature>
<keyword evidence="2 4" id="KW-0833">Ubl conjugation pathway</keyword>
<feature type="active site" description="Glycyl thioester intermediate" evidence="4">
    <location>
        <position position="3697"/>
    </location>
</feature>
<dbReference type="PROSITE" id="PS50853">
    <property type="entry name" value="FN3"/>
    <property type="match status" value="1"/>
</dbReference>
<organism evidence="11 12">
    <name type="scientific">Aphanomyces euteiches</name>
    <dbReference type="NCBI Taxonomy" id="100861"/>
    <lineage>
        <taxon>Eukaryota</taxon>
        <taxon>Sar</taxon>
        <taxon>Stramenopiles</taxon>
        <taxon>Oomycota</taxon>
        <taxon>Saprolegniomycetes</taxon>
        <taxon>Saprolegniales</taxon>
        <taxon>Verrucalvaceae</taxon>
        <taxon>Aphanomyces</taxon>
    </lineage>
</organism>
<dbReference type="InterPro" id="IPR043136">
    <property type="entry name" value="B30.2/SPRY_sf"/>
</dbReference>
<dbReference type="GO" id="GO:0061630">
    <property type="term" value="F:ubiquitin protein ligase activity"/>
    <property type="evidence" value="ECO:0007669"/>
    <property type="project" value="TreeGrafter"/>
</dbReference>
<dbReference type="CDD" id="cd11709">
    <property type="entry name" value="SPRY"/>
    <property type="match status" value="1"/>
</dbReference>
<evidence type="ECO:0000256" key="3">
    <source>
        <dbReference type="ARBA" id="ARBA00023054"/>
    </source>
</evidence>
<feature type="region of interest" description="Disordered" evidence="6">
    <location>
        <begin position="787"/>
        <end position="831"/>
    </location>
</feature>
<feature type="domain" description="UBA" evidence="7">
    <location>
        <begin position="2387"/>
        <end position="2431"/>
    </location>
</feature>
<dbReference type="Gene3D" id="2.130.10.30">
    <property type="entry name" value="Regulator of chromosome condensation 1/beta-lactamase-inhibitor protein II"/>
    <property type="match status" value="2"/>
</dbReference>
<dbReference type="Gene3D" id="1.10.8.10">
    <property type="entry name" value="DNA helicase RuvA subunit, C-terminal domain"/>
    <property type="match status" value="1"/>
</dbReference>
<proteinExistence type="predicted"/>
<dbReference type="Pfam" id="PF00622">
    <property type="entry name" value="SPRY"/>
    <property type="match status" value="1"/>
</dbReference>
<dbReference type="InterPro" id="IPR000408">
    <property type="entry name" value="Reg_chr_condens"/>
</dbReference>
<evidence type="ECO:0000313" key="11">
    <source>
        <dbReference type="EMBL" id="KAF0730624.1"/>
    </source>
</evidence>
<evidence type="ECO:0000256" key="2">
    <source>
        <dbReference type="ARBA" id="ARBA00022786"/>
    </source>
</evidence>
<protein>
    <recommendedName>
        <fullName evidence="13">HECT domain-containing protein</fullName>
    </recommendedName>
</protein>
<dbReference type="PANTHER" id="PTHR45622">
    <property type="entry name" value="UBIQUITIN-PROTEIN LIGASE E3A-RELATED"/>
    <property type="match status" value="1"/>
</dbReference>
<feature type="region of interest" description="Disordered" evidence="6">
    <location>
        <begin position="2446"/>
        <end position="2472"/>
    </location>
</feature>
<sequence length="3751" mass="411373">MGQAESASDKTAASNGWPLARRVDTRWSRMTMEQLFDEEYLAKQYRRTGFAQQATSRRPGFKSDFQDPSAHISKILLHDDSEDDNDAALAETIMALVDYDPVGLAKFSLERLRHSLVAHCESVDPFMTKVELQQYLLRGIHTSLSSRLPSMLSKESSLACDPNNASSSSSSSRLKCPSHEAALGVQVFLSLVRTLTHDPSNRSDRKEFLTDVIRCMEQLAPLALAWKQDVPSSCFEIVDALQQLLVDICVDDNDNATKAMNALLRLAVARGSVSTFLVAVQVLLGVTATTTTATRPPKESPKVLNRPSKIVLRPTTTPSSSSSVLLNRGDSTLHEELVVLKKKPPPKQPGTLHHPVHPLSTLLPSPKKNNATIVDRVGVKFHPLDVQAVLNVLAKVVRDANATGDNSINSMDDEDDDEREVWSCGQNSYGELSHGDTTPRKSFERVEALQGKAIVQVCAGNEHTVALAADGAVFTCGYNDNGQCGHGVTTRIANMTELTKLDHPVGHIHAYNGCEHTIVVSTDGLSVASFGYNYRGQLGHGSTTSESLPKRLRGLPEQRKVHFVSCSYYHSLLSCSHDNAMTEVYAFGRNDYGQLGLNDTLDRRLPTLVDALTNIPLTSLACGQYHSVATTQAGGILAFGKNDYGQLGVESVENQLVPVAVPTPIDAIDVRCGYYHTIVLCRGAKVYSFGRNDYGQLGVGESSHRLATAVPIEELDGKAIVRIACGCYHTVAVAESGLLYVFGRNNHGQLGTGDTTERLTPFPVDTFVGKRVAMVAAGFYHTIVLTGGHDEKPPPPRDATSSAVAGTAATTSSNWMPPFLEKKRKSMDPTVDDDNNVDDGNEAAVYVLAHLDRLCRGFIPPKGSYPVLAKKESKKGTPATSAASTATTASVTNSYQAYCVDVQSSTFDALNHILDHFLETPPSPPPPSGLEQVSTHVYVVLAALRLVQANLTQLIRCGLGHAVVHEPAKQQDLLQQLKKLNGILVRWINGAKWLADHHHATMVTDEAVEALLLGLELFYPCPSSQTHLIFSILKDATTPSSLSFPSTIVCSTCHSHEIFVPKQRKVLLEPLLRRMADDNLLVQFLRHDPNNTANIKGLVSVLLDKISTSTDAMLTKRASKETATFRPYIILLNAVQKHVASWAGSTTTWSSSLAAALKIDGHELDHVPLSWRCFLEYCMIVVEHAIENAKAVAMLAVLDVAALPGALNVLEASLLGAVVPSLTTTLLLFRQHPLYAITLLPLVKELLRLVDGLNQHVPDVVQTNVHVLHSLPGTIDSVYKFPWLYALEKLLAQLAADLAATLVVADPLSSIQTPPGSTTSLVTDWCSHDLFAGGLEPRALVDMHGSTSRAVQHAPFGGMSSSVYPMASIALPLVHATTTATSTPSILPPLSILDGDDFTKFAQRVREVYAGRDSSYRFLLKPSRGRFQAVEVALFRALLKHSHLETDARIWTAAAPPTNATTVARVFLHQWALVAESTRTMAQLQNTWQNQLDGAPSNAEAYRADVIRRCVFLLSVAVGEPLPLSPPCDPPLPSGSAFSSLQSSNRIAQPGLLTRYPHSKWKRVRVLLHTCRRWRSLLKADAAPSQTQRDVVEFALAADISVDAMRTELLQHCRRASIRARGLDAFGDLVSYTRVTSMHATILHRLGNVLRQELNGRLLKHLEGAGHFYSSMVVVSFATLFSALSRMTEADHDAINHGPLLLACLQCWSVVVEPEWYCLMDELAIVPAIHNLQMQKKDQQTVQGALWAAFRYLVSSGTAAAMSPSASVLVPPCPQWNQALEALYTALHWSTEAIKSAAAMSTVSPTTVLTSSRSFSALDRGIQRPVVLAPAFTLRFWLFVAKKPDGGRQMLVSVSSHAKEWIPYICLVEGSDRDVLLEAGLRQHSFQESVQRHVPCKQWIHLAIAYDGVALVLYMNGQLETSKPIASLQLVDQPTPATLTLGKPDNQLDPTVCVTGFDGLLAQVDFDHGAQSPSAFCAEMDAGPPNPAMDRCCYQLAIVSLLLAHSSEGVAAFTASPKWFDLFFSLFHVGTFRVRQLLVRLFRQLLAYIEPTSMASSWTLTSSLSPMSLAVIPQWIRTIGLCVVPTTTSSTASTDKSCSSSNYLAVELSHMLMHLVRQPRWSVAIHDSLADALALSRRGGIDDASELAQIIGSFYALGGFVDELRVGAVVELTQGKDVATVVSYHPPFAQLVVHKKDSPTRPSSYREWADAVHGIGASTEFGKPVRLNVEELTALHALLTADASASSSLSLDGHVKSSALKALVNGLHEPTRALAVSGSLLAVLMTLATQSDGSTQFTTLAELEMKACMVRKRLYEMGESQTLGRKRKPTLAPEQVDEDNSSGDFSVSPIVVDAPPPSSIACDDENDEDDDEEEDEDEDEDDEDDEENDEQVRSEFVEELSLMGFPEDWCIMALKHTENDILSASAWIVDNLEYLNTLQAVKDKEDNSKEAMFNDEEDDDDRGVTSQTSMQLATDLAGDDDAKETGRKVFGEMYFPFDEGGYLSNMPSLFMTTKTNHQATAVSPSAETILHFTSELNNAAAVADVVALSLKLEGALQIQYCRQAVALWCMASASSVADAFDENHERFILPFAKSVLFRGNLFSMEILPDIVLADVVDALLTARLLRFGHLVWSTIVHELTSACDKKYEGVLWTQRDLASGDARALDEPSVEYASWLVECFFSKSTRLAEFVDAAGTETHCQLVAQLVPCLLSSNVALKLVVMSTLTRLIRVKTDTSALLNQDALLVVARRRHLREVSQNRLYYSPYLQGLLELIRALPPSTCPEFSLRVVRSTDKSLALTWPASVDSHVLRQIDPPSTAADDIVYSGSDHQYTLLNLTPQTSYTFALESTSHSTTTTATFSTKPSDRQDACPPFSWDKKKCRSGSLVFADDGLGVSFNGNETWRMVLGTECFVVGKHRWEIKVEKASSAYLFVGVASRRANLESFLGADEHSWGFIGDGALYYQRNRVKTYGEPFGEGDVIGLDLDCDLGTLSYTKNGQSLGVAFDNVVGELCPAVAFYSRHQKVSLVSAGFDVNLGLKLHGSPTEATVDEYLDVCAFMEALHQSVKLPPSILARAYDGYLQWWNETRCRVMTRAGYDLLFDVSDATCIPFGFKAKDKVKTPRGNGTVVGVADGRLWVDTEGETGVWFYHPSKIRLRGNVTSTPAAAMDPNGAADTPLSVDAFESLADCNQWSLAQDAKLVGILNCECGQTRISPWNVGHAKVRQLVATWAHVEAAVARVSVLKLFNHMLSRTMPFFDLTWHYFAPTRGLTNAALLAATRGYVFAALKHRVVDSLLEKTLTHPKKAEDDYDYPEDLPQVMVNRPKAAVAHLKRDIETVVTQSLFGQAFDELHFLETKVLRMVYSHPMDDGQLRTFKVKFEGEGADDYGGPYREFFAQFAAELQSVKPDSLECTLPFLIPSPNWRNAMGTSREKFVLNPSLLSPDSKWNQAVDRSALFLEMYHFLGQMLGILFRTRVLVRLDFATSIWKQLVGTPLDLMDLAEVDAATYSLILQLRRLEPSTATATLAALDLTFTTYLSDGTLVPLVPDGHNIAVTADNVAEYVERVITTRLSEGKAAIEAIKQGLCTIIPANAIALYTADELETRICGRADVDVTLLQANTEYDEDVSADDAFVQRFWRVLHGMSQEDRVAFLRFVSARSRLPMDQQTFGQKFKIQAASGEGMTQNPDDSLPKSHTCFFALLLPKYSSDDICRKQFLYAIHNCLEMDGDFRLADTEMTGWSDINPNDALRI</sequence>
<evidence type="ECO:0008006" key="13">
    <source>
        <dbReference type="Google" id="ProtNLM"/>
    </source>
</evidence>
<dbReference type="InterPro" id="IPR058923">
    <property type="entry name" value="RCC1-like_dom"/>
</dbReference>
<feature type="compositionally biased region" description="Acidic residues" evidence="6">
    <location>
        <begin position="2362"/>
        <end position="2389"/>
    </location>
</feature>
<keyword evidence="3" id="KW-0175">Coiled coil</keyword>
<dbReference type="SUPFAM" id="SSF56204">
    <property type="entry name" value="Hect, E3 ligase catalytic domain"/>
    <property type="match status" value="1"/>
</dbReference>
<dbReference type="PROSITE" id="PS50237">
    <property type="entry name" value="HECT"/>
    <property type="match status" value="1"/>
</dbReference>
<dbReference type="InterPro" id="IPR003961">
    <property type="entry name" value="FN3_dom"/>
</dbReference>
<dbReference type="PROSITE" id="PS50012">
    <property type="entry name" value="RCC1_3"/>
    <property type="match status" value="6"/>
</dbReference>
<feature type="repeat" description="RCC1" evidence="5">
    <location>
        <begin position="525"/>
        <end position="577"/>
    </location>
</feature>
<dbReference type="InterPro" id="IPR015940">
    <property type="entry name" value="UBA"/>
</dbReference>
<evidence type="ECO:0000256" key="5">
    <source>
        <dbReference type="PROSITE-ProRule" id="PRU00235"/>
    </source>
</evidence>
<dbReference type="Pfam" id="PF25390">
    <property type="entry name" value="WD40_RLD"/>
    <property type="match status" value="1"/>
</dbReference>
<feature type="region of interest" description="Disordered" evidence="6">
    <location>
        <begin position="2321"/>
        <end position="2394"/>
    </location>
</feature>
<dbReference type="InterPro" id="IPR035983">
    <property type="entry name" value="Hect_E3_ubiquitin_ligase"/>
</dbReference>
<dbReference type="EMBL" id="VJMJ01000153">
    <property type="protein sequence ID" value="KAF0730624.1"/>
    <property type="molecule type" value="Genomic_DNA"/>
</dbReference>
<dbReference type="SMART" id="SM00119">
    <property type="entry name" value="HECTc"/>
    <property type="match status" value="1"/>
</dbReference>
<keyword evidence="1" id="KW-0677">Repeat</keyword>
<dbReference type="PRINTS" id="PR00633">
    <property type="entry name" value="RCCNDNSATION"/>
</dbReference>
<gene>
    <name evidence="11" type="ORF">Ae201684_012043</name>
</gene>
<dbReference type="InterPro" id="IPR051709">
    <property type="entry name" value="Ub-ligase/GTPase-reg"/>
</dbReference>
<dbReference type="Pfam" id="PF00632">
    <property type="entry name" value="HECT"/>
    <property type="match status" value="1"/>
</dbReference>